<feature type="region of interest" description="Disordered" evidence="1">
    <location>
        <begin position="66"/>
        <end position="90"/>
    </location>
</feature>
<gene>
    <name evidence="2" type="ORF">RJJ65_32300</name>
</gene>
<evidence type="ECO:0000256" key="1">
    <source>
        <dbReference type="SAM" id="MobiDB-lite"/>
    </source>
</evidence>
<protein>
    <submittedName>
        <fullName evidence="2">Uncharacterized protein</fullName>
    </submittedName>
</protein>
<accession>A0AAJ2LQT0</accession>
<dbReference type="Proteomes" id="UP001268610">
    <property type="component" value="Unassembled WGS sequence"/>
</dbReference>
<name>A0AAJ2LQT0_9HYPH</name>
<sequence length="90" mass="10652">MSDQEAWDELHAEQFEKVAADCDRVAKEWAAKHCIEGYQMAAQILTQKEVYRRMAYSMRQPRYVREERERFEAETSPALPTPTQKDERNA</sequence>
<proteinExistence type="predicted"/>
<reference evidence="2" key="1">
    <citation type="submission" date="2023-04" db="EMBL/GenBank/DDBJ databases">
        <title>Genomic characterization of faba bean (Vicia faba) microsymbionts in Mexican soils.</title>
        <authorList>
            <person name="Rivera Orduna F.N."/>
            <person name="Guevara-Luna J."/>
            <person name="Yan J."/>
            <person name="Arroyo-Herrera I."/>
            <person name="Li Y."/>
            <person name="Vasquez-Murrieta M.S."/>
            <person name="Wang E.T."/>
        </authorList>
    </citation>
    <scope>NUCLEOTIDE SEQUENCE</scope>
    <source>
        <strain evidence="2">CH26</strain>
    </source>
</reference>
<organism evidence="2 3">
    <name type="scientific">Rhizobium hidalgonense</name>
    <dbReference type="NCBI Taxonomy" id="1538159"/>
    <lineage>
        <taxon>Bacteria</taxon>
        <taxon>Pseudomonadati</taxon>
        <taxon>Pseudomonadota</taxon>
        <taxon>Alphaproteobacteria</taxon>
        <taxon>Hyphomicrobiales</taxon>
        <taxon>Rhizobiaceae</taxon>
        <taxon>Rhizobium/Agrobacterium group</taxon>
        <taxon>Rhizobium</taxon>
    </lineage>
</organism>
<dbReference type="AlphaFoldDB" id="A0AAJ2LQT0"/>
<dbReference type="RefSeq" id="WP_310865801.1">
    <property type="nucleotide sequence ID" value="NZ_JAVLSF010000036.1"/>
</dbReference>
<dbReference type="EMBL" id="JAVLSF010000036">
    <property type="protein sequence ID" value="MDR9777241.1"/>
    <property type="molecule type" value="Genomic_DNA"/>
</dbReference>
<evidence type="ECO:0000313" key="3">
    <source>
        <dbReference type="Proteomes" id="UP001268610"/>
    </source>
</evidence>
<comment type="caution">
    <text evidence="2">The sequence shown here is derived from an EMBL/GenBank/DDBJ whole genome shotgun (WGS) entry which is preliminary data.</text>
</comment>
<evidence type="ECO:0000313" key="2">
    <source>
        <dbReference type="EMBL" id="MDR9777241.1"/>
    </source>
</evidence>